<gene>
    <name evidence="2" type="ORF">DCMF_15430</name>
</gene>
<dbReference type="KEGG" id="fwa:DCMF_15430"/>
<dbReference type="AlphaFoldDB" id="A0A3G1KTZ7"/>
<keyword evidence="1" id="KW-1133">Transmembrane helix</keyword>
<dbReference type="OrthoDB" id="1683450at2"/>
<accession>A0A3G1KTZ7</accession>
<feature type="transmembrane region" description="Helical" evidence="1">
    <location>
        <begin position="12"/>
        <end position="34"/>
    </location>
</feature>
<sequence>MVDKDRQKVLQALALVSTIGFEMATCVVLGFFAGRFLDQKMGTDPWLMLGGVICGVVVGMIGIYTLVTSFWKE</sequence>
<dbReference type="Proteomes" id="UP000323521">
    <property type="component" value="Chromosome"/>
</dbReference>
<evidence type="ECO:0000313" key="2">
    <source>
        <dbReference type="EMBL" id="ATW25983.1"/>
    </source>
</evidence>
<proteinExistence type="predicted"/>
<reference evidence="2 3" key="1">
    <citation type="submission" date="2016-10" db="EMBL/GenBank/DDBJ databases">
        <title>Complete Genome Sequence of Peptococcaceae strain DCMF.</title>
        <authorList>
            <person name="Edwards R.J."/>
            <person name="Holland S.I."/>
            <person name="Deshpande N.P."/>
            <person name="Wong Y.K."/>
            <person name="Ertan H."/>
            <person name="Manefield M."/>
            <person name="Russell T.L."/>
            <person name="Lee M.J."/>
        </authorList>
    </citation>
    <scope>NUCLEOTIDE SEQUENCE [LARGE SCALE GENOMIC DNA]</scope>
    <source>
        <strain evidence="2 3">DCMF</strain>
    </source>
</reference>
<keyword evidence="1" id="KW-0472">Membrane</keyword>
<dbReference type="Pfam" id="PF09527">
    <property type="entry name" value="ATPase_gene1"/>
    <property type="match status" value="1"/>
</dbReference>
<protein>
    <recommendedName>
        <fullName evidence="4">AtpZ/AtpI family protein</fullName>
    </recommendedName>
</protein>
<keyword evidence="1" id="KW-0812">Transmembrane</keyword>
<name>A0A3G1KTZ7_FORW1</name>
<dbReference type="RefSeq" id="WP_148135250.1">
    <property type="nucleotide sequence ID" value="NZ_CP017634.1"/>
</dbReference>
<evidence type="ECO:0008006" key="4">
    <source>
        <dbReference type="Google" id="ProtNLM"/>
    </source>
</evidence>
<evidence type="ECO:0000313" key="3">
    <source>
        <dbReference type="Proteomes" id="UP000323521"/>
    </source>
</evidence>
<keyword evidence="3" id="KW-1185">Reference proteome</keyword>
<feature type="transmembrane region" description="Helical" evidence="1">
    <location>
        <begin position="46"/>
        <end position="67"/>
    </location>
</feature>
<organism evidence="2 3">
    <name type="scientific">Formimonas warabiya</name>
    <dbReference type="NCBI Taxonomy" id="1761012"/>
    <lineage>
        <taxon>Bacteria</taxon>
        <taxon>Bacillati</taxon>
        <taxon>Bacillota</taxon>
        <taxon>Clostridia</taxon>
        <taxon>Eubacteriales</taxon>
        <taxon>Peptococcaceae</taxon>
        <taxon>Candidatus Formimonas</taxon>
    </lineage>
</organism>
<dbReference type="EMBL" id="CP017634">
    <property type="protein sequence ID" value="ATW25983.1"/>
    <property type="molecule type" value="Genomic_DNA"/>
</dbReference>
<evidence type="ECO:0000256" key="1">
    <source>
        <dbReference type="SAM" id="Phobius"/>
    </source>
</evidence>
<dbReference type="InterPro" id="IPR032820">
    <property type="entry name" value="ATPase_put"/>
</dbReference>